<evidence type="ECO:0000313" key="1">
    <source>
        <dbReference type="EMBL" id="KAG8092339.1"/>
    </source>
</evidence>
<reference evidence="1" key="1">
    <citation type="journal article" date="2021" name="bioRxiv">
        <title>Whole Genome Assembly and Annotation of Northern Wild Rice, Zizania palustris L., Supports a Whole Genome Duplication in the Zizania Genus.</title>
        <authorList>
            <person name="Haas M."/>
            <person name="Kono T."/>
            <person name="Macchietto M."/>
            <person name="Millas R."/>
            <person name="McGilp L."/>
            <person name="Shao M."/>
            <person name="Duquette J."/>
            <person name="Hirsch C.N."/>
            <person name="Kimball J."/>
        </authorList>
    </citation>
    <scope>NUCLEOTIDE SEQUENCE</scope>
    <source>
        <tissue evidence="1">Fresh leaf tissue</tissue>
    </source>
</reference>
<dbReference type="AlphaFoldDB" id="A0A8J6BQK6"/>
<proteinExistence type="predicted"/>
<keyword evidence="2" id="KW-1185">Reference proteome</keyword>
<dbReference type="Proteomes" id="UP000729402">
    <property type="component" value="Unassembled WGS sequence"/>
</dbReference>
<comment type="caution">
    <text evidence="1">The sequence shown here is derived from an EMBL/GenBank/DDBJ whole genome shotgun (WGS) entry which is preliminary data.</text>
</comment>
<dbReference type="EMBL" id="JAAALK010000080">
    <property type="protein sequence ID" value="KAG8092339.1"/>
    <property type="molecule type" value="Genomic_DNA"/>
</dbReference>
<organism evidence="1 2">
    <name type="scientific">Zizania palustris</name>
    <name type="common">Northern wild rice</name>
    <dbReference type="NCBI Taxonomy" id="103762"/>
    <lineage>
        <taxon>Eukaryota</taxon>
        <taxon>Viridiplantae</taxon>
        <taxon>Streptophyta</taxon>
        <taxon>Embryophyta</taxon>
        <taxon>Tracheophyta</taxon>
        <taxon>Spermatophyta</taxon>
        <taxon>Magnoliopsida</taxon>
        <taxon>Liliopsida</taxon>
        <taxon>Poales</taxon>
        <taxon>Poaceae</taxon>
        <taxon>BOP clade</taxon>
        <taxon>Oryzoideae</taxon>
        <taxon>Oryzeae</taxon>
        <taxon>Zizaniinae</taxon>
        <taxon>Zizania</taxon>
    </lineage>
</organism>
<protein>
    <submittedName>
        <fullName evidence="1">Uncharacterized protein</fullName>
    </submittedName>
</protein>
<gene>
    <name evidence="1" type="ORF">GUJ93_ZPchr0012g19286</name>
</gene>
<name>A0A8J6BQK6_ZIZPA</name>
<sequence>MFPLSMSSSSSAMATTHRATYTGAAARIVTVPASWSCGHRRRNNEQCASWWTRTTCWRCRAGADGEHGGRVR</sequence>
<accession>A0A8J6BQK6</accession>
<reference evidence="1" key="2">
    <citation type="submission" date="2021-02" db="EMBL/GenBank/DDBJ databases">
        <authorList>
            <person name="Kimball J.A."/>
            <person name="Haas M.W."/>
            <person name="Macchietto M."/>
            <person name="Kono T."/>
            <person name="Duquette J."/>
            <person name="Shao M."/>
        </authorList>
    </citation>
    <scope>NUCLEOTIDE SEQUENCE</scope>
    <source>
        <tissue evidence="1">Fresh leaf tissue</tissue>
    </source>
</reference>
<evidence type="ECO:0000313" key="2">
    <source>
        <dbReference type="Proteomes" id="UP000729402"/>
    </source>
</evidence>